<reference evidence="3 4" key="1">
    <citation type="submission" date="2016-10" db="EMBL/GenBank/DDBJ databases">
        <title>Proteomics and genomics reveal pathogen-plant mechanisms compatible with a hemibiotrophic lifestyle of Diplodia corticola.</title>
        <authorList>
            <person name="Fernandes I."/>
            <person name="De Jonge R."/>
            <person name="Van De Peer Y."/>
            <person name="Devreese B."/>
            <person name="Alves A."/>
            <person name="Esteves A.C."/>
        </authorList>
    </citation>
    <scope>NUCLEOTIDE SEQUENCE [LARGE SCALE GENOMIC DNA]</scope>
    <source>
        <strain evidence="3 4">CBS 112549</strain>
    </source>
</reference>
<feature type="chain" id="PRO_5013018302" evidence="2">
    <location>
        <begin position="25"/>
        <end position="443"/>
    </location>
</feature>
<dbReference type="Proteomes" id="UP000183809">
    <property type="component" value="Unassembled WGS sequence"/>
</dbReference>
<gene>
    <name evidence="3" type="ORF">BKCO1_920008</name>
</gene>
<dbReference type="PROSITE" id="PS01330">
    <property type="entry name" value="PABS_1"/>
    <property type="match status" value="1"/>
</dbReference>
<accession>A0A1J9RKS3</accession>
<sequence>MKLLSTTTTLTILNTAIFASSAMATTTTSSSPAAPLEQQQQHQHHRRSSNSNNSNSHYPVRPIYQFPNNATWIENVAVRPNGNLLVTLLSPAAELHEIVPPASPSTLNTTTNRLVHRFDGYQGLLGIAETAPDVFAVVAGNYSTGSGSTPAWALWEVDFSSAGDVGTDAEATAAVTVSSLVPSVANASVLNGLTTLRQSSSSSSSSSSSDTDTERQQLFVSDSAAGRILRTTIAGSGGGNLSSSSYSSSSPPSSAATSVAITTFLSDDHTTPPPNNSTSSSTTTTSVNGVRYRPEDGYLYFTNTARELFCRVRVDIDDDDENDDDGSDATTTTTAGAEEVEVEVLAEGLFKGDDFAVRWEEREGGVVAYVADGVDGGVARVVVVGGGDGGAAKEKETLAVGERPTSVGFGRRVGADGDVDVDVDVLYVVTRDGKVLAVDVGGS</sequence>
<dbReference type="EMBL" id="MNUE01000092">
    <property type="protein sequence ID" value="OJD29119.1"/>
    <property type="molecule type" value="Genomic_DNA"/>
</dbReference>
<name>A0A1J9RKS3_9PEZI</name>
<feature type="region of interest" description="Disordered" evidence="1">
    <location>
        <begin position="317"/>
        <end position="337"/>
    </location>
</feature>
<dbReference type="InterPro" id="IPR011042">
    <property type="entry name" value="6-blade_b-propeller_TolB-like"/>
</dbReference>
<evidence type="ECO:0000313" key="4">
    <source>
        <dbReference type="Proteomes" id="UP000183809"/>
    </source>
</evidence>
<feature type="region of interest" description="Disordered" evidence="1">
    <location>
        <begin position="27"/>
        <end position="60"/>
    </location>
</feature>
<dbReference type="PANTHER" id="PTHR42060">
    <property type="entry name" value="NHL REPEAT-CONTAINING PROTEIN-RELATED"/>
    <property type="match status" value="1"/>
</dbReference>
<feature type="compositionally biased region" description="Low complexity" evidence="1">
    <location>
        <begin position="328"/>
        <end position="337"/>
    </location>
</feature>
<dbReference type="InterPro" id="IPR030373">
    <property type="entry name" value="PABS_CS"/>
</dbReference>
<feature type="region of interest" description="Disordered" evidence="1">
    <location>
        <begin position="196"/>
        <end position="215"/>
    </location>
</feature>
<evidence type="ECO:0000313" key="3">
    <source>
        <dbReference type="EMBL" id="OJD29119.1"/>
    </source>
</evidence>
<keyword evidence="4" id="KW-1185">Reference proteome</keyword>
<feature type="compositionally biased region" description="Acidic residues" evidence="1">
    <location>
        <begin position="317"/>
        <end position="327"/>
    </location>
</feature>
<feature type="signal peptide" evidence="2">
    <location>
        <begin position="1"/>
        <end position="24"/>
    </location>
</feature>
<feature type="compositionally biased region" description="Low complexity" evidence="1">
    <location>
        <begin position="27"/>
        <end position="41"/>
    </location>
</feature>
<comment type="caution">
    <text evidence="3">The sequence shown here is derived from an EMBL/GenBank/DDBJ whole genome shotgun (WGS) entry which is preliminary data.</text>
</comment>
<dbReference type="InterPro" id="IPR052998">
    <property type="entry name" value="Hetero-Diels-Alderase-like"/>
</dbReference>
<dbReference type="STRING" id="236234.A0A1J9RKS3"/>
<protein>
    <submittedName>
        <fullName evidence="3">Six-bladed beta-propeller-like protein</fullName>
    </submittedName>
</protein>
<dbReference type="RefSeq" id="XP_020125379.1">
    <property type="nucleotide sequence ID" value="XM_020279953.1"/>
</dbReference>
<dbReference type="OrthoDB" id="9977941at2759"/>
<dbReference type="Gene3D" id="2.120.10.30">
    <property type="entry name" value="TolB, C-terminal domain"/>
    <property type="match status" value="1"/>
</dbReference>
<dbReference type="AlphaFoldDB" id="A0A1J9RKS3"/>
<feature type="region of interest" description="Disordered" evidence="1">
    <location>
        <begin position="265"/>
        <end position="289"/>
    </location>
</feature>
<organism evidence="3 4">
    <name type="scientific">Diplodia corticola</name>
    <dbReference type="NCBI Taxonomy" id="236234"/>
    <lineage>
        <taxon>Eukaryota</taxon>
        <taxon>Fungi</taxon>
        <taxon>Dikarya</taxon>
        <taxon>Ascomycota</taxon>
        <taxon>Pezizomycotina</taxon>
        <taxon>Dothideomycetes</taxon>
        <taxon>Dothideomycetes incertae sedis</taxon>
        <taxon>Botryosphaeriales</taxon>
        <taxon>Botryosphaeriaceae</taxon>
        <taxon>Diplodia</taxon>
    </lineage>
</organism>
<dbReference type="PANTHER" id="PTHR42060:SF1">
    <property type="entry name" value="NHL REPEAT-CONTAINING PROTEIN"/>
    <property type="match status" value="1"/>
</dbReference>
<keyword evidence="2" id="KW-0732">Signal</keyword>
<feature type="compositionally biased region" description="Low complexity" evidence="1">
    <location>
        <begin position="276"/>
        <end position="286"/>
    </location>
</feature>
<dbReference type="GeneID" id="31020217"/>
<proteinExistence type="predicted"/>
<feature type="compositionally biased region" description="Low complexity" evidence="1">
    <location>
        <begin position="199"/>
        <end position="209"/>
    </location>
</feature>
<evidence type="ECO:0000256" key="1">
    <source>
        <dbReference type="SAM" id="MobiDB-lite"/>
    </source>
</evidence>
<evidence type="ECO:0000256" key="2">
    <source>
        <dbReference type="SAM" id="SignalP"/>
    </source>
</evidence>